<reference evidence="1" key="1">
    <citation type="submission" date="2023-11" db="EMBL/GenBank/DDBJ databases">
        <authorList>
            <person name="Poullet M."/>
        </authorList>
    </citation>
    <scope>NUCLEOTIDE SEQUENCE</scope>
    <source>
        <strain evidence="1">E1834</strain>
    </source>
</reference>
<accession>A0ACB1ALX8</accession>
<name>A0ACB1ALX8_MELEN</name>
<dbReference type="Proteomes" id="UP001497535">
    <property type="component" value="Unassembled WGS sequence"/>
</dbReference>
<gene>
    <name evidence="1" type="ORF">MENTE1834_LOCUS38821</name>
</gene>
<evidence type="ECO:0000313" key="2">
    <source>
        <dbReference type="Proteomes" id="UP001497535"/>
    </source>
</evidence>
<proteinExistence type="predicted"/>
<evidence type="ECO:0000313" key="1">
    <source>
        <dbReference type="EMBL" id="CAK5091000.1"/>
    </source>
</evidence>
<organism evidence="1 2">
    <name type="scientific">Meloidogyne enterolobii</name>
    <name type="common">Root-knot nematode worm</name>
    <name type="synonym">Meloidogyne mayaguensis</name>
    <dbReference type="NCBI Taxonomy" id="390850"/>
    <lineage>
        <taxon>Eukaryota</taxon>
        <taxon>Metazoa</taxon>
        <taxon>Ecdysozoa</taxon>
        <taxon>Nematoda</taxon>
        <taxon>Chromadorea</taxon>
        <taxon>Rhabditida</taxon>
        <taxon>Tylenchina</taxon>
        <taxon>Tylenchomorpha</taxon>
        <taxon>Tylenchoidea</taxon>
        <taxon>Meloidogynidae</taxon>
        <taxon>Meloidogyninae</taxon>
        <taxon>Meloidogyne</taxon>
    </lineage>
</organism>
<dbReference type="EMBL" id="CAVMJV010000085">
    <property type="protein sequence ID" value="CAK5091000.1"/>
    <property type="molecule type" value="Genomic_DNA"/>
</dbReference>
<comment type="caution">
    <text evidence="1">The sequence shown here is derived from an EMBL/GenBank/DDBJ whole genome shotgun (WGS) entry which is preliminary data.</text>
</comment>
<keyword evidence="2" id="KW-1185">Reference proteome</keyword>
<protein>
    <submittedName>
        <fullName evidence="1">Uncharacterized protein</fullName>
    </submittedName>
</protein>
<sequence>MNPNGFQPLSLKEDSFENNDEELQNKINMKIKDPMELLNEEFNLNSLINQRFFPNRKNIKNPMEFFQTLFDKWINLTKNFNFGLLMASPFNKLGGHIQAIVVAGGTGKGEGEGEEKVKAKQIFNGEPSTFCEPPFVYNCPENSLFCFICKKSLHGSINNVHRSSSSDDKIYLEISGTEFEIFFVYKEEQKVPSNDTKWIETLMRKIYKNLNKEGVVDKQQNSSILYNLSLFKTFEFLENLLKNKNEKEKNIFNQSFIYLKNWAKGCFCKFGKLKLNFNFKILENNIYNSQEGFLDGNSISLMLTKVILLYPGANLFELLERFFFTYSTWYF</sequence>